<evidence type="ECO:0000256" key="1">
    <source>
        <dbReference type="ARBA" id="ARBA00004150"/>
    </source>
</evidence>
<sequence length="917" mass="101531">MATAPSGAGKIGSGSQRSSQIHAGANAPDPFALLDSLAAQRASSSSKSAFDPVDFLNQNYRSEALLTAQLPRLRDAVSQRIDHLDDQIAQTLIRQSETAASTRQHVQDATAAIQTLEHKIRLVQEKAAQSETAVLSITADMKVLDHVKTHLQRCITTLKQLHMLVHATEELRQTSLVGEGFCDYGKASQLVQAIRLLLTHFAAAQQARVLPLRQLATLVQMLQNGMHTSLKHGFRVVAFGATKTKSLEEAKSGGTKPVRANIKAAASEDEDDDVEDEEEEAEILMPERVLQGGIKFMEALGEPVWVQFRHEFCLDCLNDYSTLFEPPSNAPPKEEPSKRISSFKKKVTSDEAENSEPPPGRLDNIEERFHWFRQEVLQKIIQDKFFDVFPVSWQIEATLARLCLKSTNSHLTALLDPKGMCRDKEASNAPVLLKALQKTLVFEREITAWLERERGTVFKTAGEIKEGDGEASSVEPLIGVASSAFENHMNPYISLEEKSMEEQLAEALEDRTVDNRGERPVFISSTNLFVYIKGSITRCTALTKGKAFFLLYRAFQVSLKKYAQILQGKLPPQISSSGGGAGGLPIPGLAIPSSTNSAPAYRIPTGEEITVCHVISTCQYCADTVEALEDLIRDTIDENYQDKIDMTGDQDSFHEITALSIRILVSGLMNRNDPAFRDLSSTHWAGWDSVGEESDYVRKIHEQITPFIRTIRSRIPTSYFRSFCDKFAAAFTATYYDTTIRLKRISEPGTQQLLLDVYNLKTLFLKLPVLEEEVGSTGRKPATGGSTIAPAMYTKLVQKQFGKIETLLKLVGTPNDLLIDNFKVQWVGGSALDFQVVMSLKGMKRPEQVQMLEKFGLDPQTALRGAASNVTSASIVSERVQSLQDQGSNVAAKVSSEMNTMRQKVDDLRRAFRPGQS</sequence>
<comment type="similarity">
    <text evidence="3">Belongs to the VPS53 family.</text>
</comment>
<dbReference type="InterPro" id="IPR039766">
    <property type="entry name" value="Vps53"/>
</dbReference>
<dbReference type="GO" id="GO:0010008">
    <property type="term" value="C:endosome membrane"/>
    <property type="evidence" value="ECO:0007669"/>
    <property type="project" value="UniProtKB-SubCell"/>
</dbReference>
<organism evidence="11">
    <name type="scientific">Amphora coffeiformis</name>
    <dbReference type="NCBI Taxonomy" id="265554"/>
    <lineage>
        <taxon>Eukaryota</taxon>
        <taxon>Sar</taxon>
        <taxon>Stramenopiles</taxon>
        <taxon>Ochrophyta</taxon>
        <taxon>Bacillariophyta</taxon>
        <taxon>Bacillariophyceae</taxon>
        <taxon>Bacillariophycidae</taxon>
        <taxon>Thalassiophysales</taxon>
        <taxon>Catenulaceae</taxon>
        <taxon>Amphora</taxon>
    </lineage>
</organism>
<evidence type="ECO:0000256" key="8">
    <source>
        <dbReference type="SAM" id="MobiDB-lite"/>
    </source>
</evidence>
<dbReference type="PANTHER" id="PTHR12820:SF0">
    <property type="entry name" value="VACUOLAR PROTEIN SORTING-ASSOCIATED PROTEIN 53 HOMOLOG"/>
    <property type="match status" value="1"/>
</dbReference>
<evidence type="ECO:0000313" key="11">
    <source>
        <dbReference type="EMBL" id="CAE0420133.1"/>
    </source>
</evidence>
<evidence type="ECO:0000256" key="3">
    <source>
        <dbReference type="ARBA" id="ARBA00008628"/>
    </source>
</evidence>
<dbReference type="GO" id="GO:0005829">
    <property type="term" value="C:cytosol"/>
    <property type="evidence" value="ECO:0007669"/>
    <property type="project" value="GOC"/>
</dbReference>
<name>A0A7S3LFU5_9STRA</name>
<dbReference type="InterPro" id="IPR007234">
    <property type="entry name" value="Vps53_N"/>
</dbReference>
<dbReference type="Pfam" id="PF04100">
    <property type="entry name" value="Vps53_N"/>
    <property type="match status" value="2"/>
</dbReference>
<keyword evidence="5" id="KW-0333">Golgi apparatus</keyword>
<evidence type="ECO:0000259" key="10">
    <source>
        <dbReference type="Pfam" id="PF16854"/>
    </source>
</evidence>
<dbReference type="InterPro" id="IPR038260">
    <property type="entry name" value="Vps53_C_sf"/>
</dbReference>
<protein>
    <recommendedName>
        <fullName evidence="12">Vps53 N-terminal domain-containing protein</fullName>
    </recommendedName>
</protein>
<dbReference type="PANTHER" id="PTHR12820">
    <property type="entry name" value="VACUOLAR SORTING PROTEIN 53"/>
    <property type="match status" value="1"/>
</dbReference>
<keyword evidence="6" id="KW-0472">Membrane</keyword>
<feature type="domain" description="Vps53 N-terminal" evidence="9">
    <location>
        <begin position="360"/>
        <end position="509"/>
    </location>
</feature>
<keyword evidence="7" id="KW-0175">Coiled coil</keyword>
<evidence type="ECO:0000256" key="5">
    <source>
        <dbReference type="ARBA" id="ARBA00023034"/>
    </source>
</evidence>
<evidence type="ECO:0000259" key="9">
    <source>
        <dbReference type="Pfam" id="PF04100"/>
    </source>
</evidence>
<feature type="coiled-coil region" evidence="7">
    <location>
        <begin position="106"/>
        <end position="133"/>
    </location>
</feature>
<proteinExistence type="inferred from homology"/>
<dbReference type="AlphaFoldDB" id="A0A7S3LFU5"/>
<feature type="region of interest" description="Disordered" evidence="8">
    <location>
        <begin position="326"/>
        <end position="363"/>
    </location>
</feature>
<feature type="region of interest" description="Disordered" evidence="8">
    <location>
        <begin position="1"/>
        <end position="26"/>
    </location>
</feature>
<accession>A0A7S3LFU5</accession>
<reference evidence="11" key="1">
    <citation type="submission" date="2021-01" db="EMBL/GenBank/DDBJ databases">
        <authorList>
            <person name="Corre E."/>
            <person name="Pelletier E."/>
            <person name="Niang G."/>
            <person name="Scheremetjew M."/>
            <person name="Finn R."/>
            <person name="Kale V."/>
            <person name="Holt S."/>
            <person name="Cochrane G."/>
            <person name="Meng A."/>
            <person name="Brown T."/>
            <person name="Cohen L."/>
        </authorList>
    </citation>
    <scope>NUCLEOTIDE SEQUENCE</scope>
    <source>
        <strain evidence="11">CCMP127</strain>
    </source>
</reference>
<dbReference type="Pfam" id="PF16854">
    <property type="entry name" value="VPS53_C"/>
    <property type="match status" value="1"/>
</dbReference>
<evidence type="ECO:0000256" key="7">
    <source>
        <dbReference type="SAM" id="Coils"/>
    </source>
</evidence>
<dbReference type="InterPro" id="IPR031745">
    <property type="entry name" value="Vps53_C"/>
</dbReference>
<dbReference type="Gene3D" id="1.10.357.110">
    <property type="entry name" value="Vacuolar protein sorting-associated protein 53, C-terminus"/>
    <property type="match status" value="1"/>
</dbReference>
<feature type="domain" description="Vps53 C-terminal" evidence="10">
    <location>
        <begin position="752"/>
        <end position="843"/>
    </location>
</feature>
<feature type="domain" description="Vps53 N-terminal" evidence="9">
    <location>
        <begin position="50"/>
        <end position="242"/>
    </location>
</feature>
<dbReference type="GO" id="GO:0042147">
    <property type="term" value="P:retrograde transport, endosome to Golgi"/>
    <property type="evidence" value="ECO:0007669"/>
    <property type="project" value="InterPro"/>
</dbReference>
<evidence type="ECO:0008006" key="12">
    <source>
        <dbReference type="Google" id="ProtNLM"/>
    </source>
</evidence>
<dbReference type="GO" id="GO:0000938">
    <property type="term" value="C:GARP complex"/>
    <property type="evidence" value="ECO:0007669"/>
    <property type="project" value="InterPro"/>
</dbReference>
<dbReference type="EMBL" id="HBIM01022861">
    <property type="protein sequence ID" value="CAE0420133.1"/>
    <property type="molecule type" value="Transcribed_RNA"/>
</dbReference>
<evidence type="ECO:0000256" key="2">
    <source>
        <dbReference type="ARBA" id="ARBA00004481"/>
    </source>
</evidence>
<evidence type="ECO:0000256" key="6">
    <source>
        <dbReference type="ARBA" id="ARBA00023136"/>
    </source>
</evidence>
<comment type="subcellular location">
    <subcellularLocation>
        <location evidence="2">Endosome membrane</location>
        <topology evidence="2">Peripheral membrane protein</topology>
    </subcellularLocation>
    <subcellularLocation>
        <location evidence="1">Golgi apparatus</location>
        <location evidence="1">trans-Golgi network membrane</location>
        <topology evidence="1">Peripheral membrane protein</topology>
    </subcellularLocation>
</comment>
<evidence type="ECO:0000256" key="4">
    <source>
        <dbReference type="ARBA" id="ARBA00022753"/>
    </source>
</evidence>
<keyword evidence="4" id="KW-0967">Endosome</keyword>
<gene>
    <name evidence="11" type="ORF">ACOF00016_LOCUS16920</name>
</gene>